<feature type="binding site" evidence="8">
    <location>
        <position position="57"/>
    </location>
    <ligand>
        <name>Zn(2+)</name>
        <dbReference type="ChEBI" id="CHEBI:29105"/>
    </ligand>
</feature>
<feature type="domain" description="C2H2-type" evidence="10">
    <location>
        <begin position="419"/>
        <end position="446"/>
    </location>
</feature>
<comment type="subcellular location">
    <subcellularLocation>
        <location evidence="1">Nucleus</location>
    </subcellularLocation>
</comment>
<dbReference type="RefSeq" id="XP_011300168.1">
    <property type="nucleotide sequence ID" value="XM_011301866.1"/>
</dbReference>
<feature type="domain" description="C2H2-type" evidence="10">
    <location>
        <begin position="444"/>
        <end position="472"/>
    </location>
</feature>
<evidence type="ECO:0000256" key="5">
    <source>
        <dbReference type="ARBA" id="ARBA00022833"/>
    </source>
</evidence>
<accession>A0A9R1T073</accession>
<feature type="compositionally biased region" description="Basic and acidic residues" evidence="9">
    <location>
        <begin position="165"/>
        <end position="187"/>
    </location>
</feature>
<keyword evidence="5 8" id="KW-0862">Zinc</keyword>
<dbReference type="InterPro" id="IPR050888">
    <property type="entry name" value="ZnF_C2H2-type_TF"/>
</dbReference>
<keyword evidence="4 7" id="KW-0863">Zinc-finger</keyword>
<feature type="domain" description="C2H2-type" evidence="10">
    <location>
        <begin position="265"/>
        <end position="288"/>
    </location>
</feature>
<proteinExistence type="predicted"/>
<feature type="domain" description="C2H2-type" evidence="10">
    <location>
        <begin position="390"/>
        <end position="418"/>
    </location>
</feature>
<evidence type="ECO:0000256" key="8">
    <source>
        <dbReference type="PROSITE-ProRule" id="PRU01263"/>
    </source>
</evidence>
<dbReference type="GO" id="GO:0008270">
    <property type="term" value="F:zinc ion binding"/>
    <property type="evidence" value="ECO:0007669"/>
    <property type="project" value="UniProtKB-UniRule"/>
</dbReference>
<dbReference type="SUPFAM" id="SSF57667">
    <property type="entry name" value="beta-beta-alpha zinc fingers"/>
    <property type="match status" value="5"/>
</dbReference>
<dbReference type="PROSITE" id="PS50157">
    <property type="entry name" value="ZINC_FINGER_C2H2_2"/>
    <property type="match status" value="9"/>
</dbReference>
<dbReference type="PROSITE" id="PS00028">
    <property type="entry name" value="ZINC_FINGER_C2H2_1"/>
    <property type="match status" value="13"/>
</dbReference>
<evidence type="ECO:0000256" key="3">
    <source>
        <dbReference type="ARBA" id="ARBA00022737"/>
    </source>
</evidence>
<dbReference type="AlphaFoldDB" id="A0A9R1T073"/>
<feature type="domain" description="C2H2-type" evidence="10">
    <location>
        <begin position="324"/>
        <end position="352"/>
    </location>
</feature>
<keyword evidence="6" id="KW-0539">Nucleus</keyword>
<dbReference type="SMART" id="SM00868">
    <property type="entry name" value="zf-AD"/>
    <property type="match status" value="1"/>
</dbReference>
<dbReference type="SMART" id="SM00355">
    <property type="entry name" value="ZnF_C2H2"/>
    <property type="match status" value="15"/>
</dbReference>
<evidence type="ECO:0000313" key="12">
    <source>
        <dbReference type="Proteomes" id="UP000694866"/>
    </source>
</evidence>
<dbReference type="Gene3D" id="3.40.1800.20">
    <property type="match status" value="1"/>
</dbReference>
<dbReference type="Pfam" id="PF13912">
    <property type="entry name" value="zf-C2H2_6"/>
    <property type="match status" value="1"/>
</dbReference>
<keyword evidence="12" id="KW-1185">Reference proteome</keyword>
<feature type="region of interest" description="Disordered" evidence="9">
    <location>
        <begin position="165"/>
        <end position="203"/>
    </location>
</feature>
<evidence type="ECO:0000256" key="9">
    <source>
        <dbReference type="SAM" id="MobiDB-lite"/>
    </source>
</evidence>
<dbReference type="Pfam" id="PF12874">
    <property type="entry name" value="zf-met"/>
    <property type="match status" value="1"/>
</dbReference>
<sequence>MDSNITEDVCRLCANRGKRYHSIFDLESNSIAVKINNCLPIEIRQNDKLPSHICSACLEALDISDKLRAQSLVADELLRQQLKLILIDNIKQEKDVDDDSQQIDTTERLYCGICEINFYSMTDFDDHMTASHSSQWICNLCYEDCQTSEDLLRHKYKEHYGIVDQNKETETDLPKEDDVHSPEKATTDDQGEAEESDGSANISDHYVNVNEAIDIKDEDPQNSQGIEVHAQSSKRKNIVCTVCGVEIATEELMSLHVKMHEPRQISCQTCFREFSSPYDLFIHKQNVHKVFIDQKMKWFCEKCERFTASVQFLRRHKFCAKIKQKCKYCGQEFLKKSELQIHQNKNHYEDVMKDPESEKFECETCGKSYVQKANYNSHIRHHQAIDEGKFTCPTCDKKFRTSTILKSHIEMLHEKKLKYICDICSKRFWGSRSMQEHRKRHANQTCQECGEKFDNTRILATHLLKQHNISVPHAGKFSCKICGKKFLKLRLLQDHKNTHTGTRPHVCDMCQKTFRTYAAKWAHEQRHKNEGFVCDYCKHKFTDKNNLRRHITRHLPPEEWRYQCEICDLKFQRHSNLQRHVERHKAIHPYPCNICEFRFPSKRTMTAHRNQSHREILGFDRLPCV</sequence>
<evidence type="ECO:0000259" key="11">
    <source>
        <dbReference type="PROSITE" id="PS51915"/>
    </source>
</evidence>
<dbReference type="SUPFAM" id="SSF57716">
    <property type="entry name" value="Glucocorticoid receptor-like (DNA-binding domain)"/>
    <property type="match status" value="1"/>
</dbReference>
<feature type="domain" description="C2H2-type" evidence="10">
    <location>
        <begin position="532"/>
        <end position="559"/>
    </location>
</feature>
<dbReference type="KEGG" id="fas:105264765"/>
<feature type="domain" description="C2H2-type" evidence="10">
    <location>
        <begin position="360"/>
        <end position="387"/>
    </location>
</feature>
<feature type="binding site" evidence="8">
    <location>
        <position position="10"/>
    </location>
    <ligand>
        <name>Zn(2+)</name>
        <dbReference type="ChEBI" id="CHEBI:29105"/>
    </ligand>
</feature>
<keyword evidence="3" id="KW-0677">Repeat</keyword>
<feature type="domain" description="ZAD" evidence="11">
    <location>
        <begin position="8"/>
        <end position="81"/>
    </location>
</feature>
<dbReference type="Gene3D" id="3.30.160.60">
    <property type="entry name" value="Classic Zinc Finger"/>
    <property type="match status" value="8"/>
</dbReference>
<dbReference type="GeneID" id="105264765"/>
<protein>
    <submittedName>
        <fullName evidence="13">Zinc finger protein 62</fullName>
    </submittedName>
</protein>
<evidence type="ECO:0000256" key="2">
    <source>
        <dbReference type="ARBA" id="ARBA00022723"/>
    </source>
</evidence>
<evidence type="ECO:0000259" key="10">
    <source>
        <dbReference type="PROSITE" id="PS50157"/>
    </source>
</evidence>
<organism evidence="12 13">
    <name type="scientific">Fopius arisanus</name>
    <dbReference type="NCBI Taxonomy" id="64838"/>
    <lineage>
        <taxon>Eukaryota</taxon>
        <taxon>Metazoa</taxon>
        <taxon>Ecdysozoa</taxon>
        <taxon>Arthropoda</taxon>
        <taxon>Hexapoda</taxon>
        <taxon>Insecta</taxon>
        <taxon>Pterygota</taxon>
        <taxon>Neoptera</taxon>
        <taxon>Endopterygota</taxon>
        <taxon>Hymenoptera</taxon>
        <taxon>Apocrita</taxon>
        <taxon>Ichneumonoidea</taxon>
        <taxon>Braconidae</taxon>
        <taxon>Opiinae</taxon>
        <taxon>Fopius</taxon>
    </lineage>
</organism>
<gene>
    <name evidence="13" type="primary">LOC105264765</name>
</gene>
<evidence type="ECO:0000256" key="7">
    <source>
        <dbReference type="PROSITE-ProRule" id="PRU00042"/>
    </source>
</evidence>
<dbReference type="InterPro" id="IPR036236">
    <property type="entry name" value="Znf_C2H2_sf"/>
</dbReference>
<evidence type="ECO:0000313" key="13">
    <source>
        <dbReference type="RefSeq" id="XP_011300168.1"/>
    </source>
</evidence>
<dbReference type="PANTHER" id="PTHR24406">
    <property type="entry name" value="TRANSCRIPTIONAL REPRESSOR CTCFL-RELATED"/>
    <property type="match status" value="1"/>
</dbReference>
<reference evidence="13" key="1">
    <citation type="submission" date="2025-08" db="UniProtKB">
        <authorList>
            <consortium name="RefSeq"/>
        </authorList>
    </citation>
    <scope>IDENTIFICATION</scope>
    <source>
        <strain evidence="13">USDA-PBARC FA_bdor</strain>
        <tissue evidence="13">Whole organism</tissue>
    </source>
</reference>
<feature type="domain" description="C2H2-type" evidence="10">
    <location>
        <begin position="562"/>
        <end position="589"/>
    </location>
</feature>
<dbReference type="PROSITE" id="PS51915">
    <property type="entry name" value="ZAD"/>
    <property type="match status" value="1"/>
</dbReference>
<evidence type="ECO:0000256" key="4">
    <source>
        <dbReference type="ARBA" id="ARBA00022771"/>
    </source>
</evidence>
<dbReference type="InterPro" id="IPR013087">
    <property type="entry name" value="Znf_C2H2_type"/>
</dbReference>
<dbReference type="InterPro" id="IPR012934">
    <property type="entry name" value="Znf_AD"/>
</dbReference>
<dbReference type="Pfam" id="PF07776">
    <property type="entry name" value="zf-AD"/>
    <property type="match status" value="1"/>
</dbReference>
<feature type="binding site" evidence="8">
    <location>
        <position position="54"/>
    </location>
    <ligand>
        <name>Zn(2+)</name>
        <dbReference type="ChEBI" id="CHEBI:29105"/>
    </ligand>
</feature>
<feature type="domain" description="C2H2-type" evidence="10">
    <location>
        <begin position="477"/>
        <end position="504"/>
    </location>
</feature>
<evidence type="ECO:0000256" key="1">
    <source>
        <dbReference type="ARBA" id="ARBA00004123"/>
    </source>
</evidence>
<dbReference type="Proteomes" id="UP000694866">
    <property type="component" value="Unplaced"/>
</dbReference>
<evidence type="ECO:0000256" key="6">
    <source>
        <dbReference type="ARBA" id="ARBA00023242"/>
    </source>
</evidence>
<dbReference type="OrthoDB" id="8180026at2759"/>
<name>A0A9R1T073_9HYME</name>
<dbReference type="GO" id="GO:0005634">
    <property type="term" value="C:nucleus"/>
    <property type="evidence" value="ECO:0007669"/>
    <property type="project" value="UniProtKB-SubCell"/>
</dbReference>
<feature type="binding site" evidence="8">
    <location>
        <position position="13"/>
    </location>
    <ligand>
        <name>Zn(2+)</name>
        <dbReference type="ChEBI" id="CHEBI:29105"/>
    </ligand>
</feature>
<dbReference type="Pfam" id="PF00096">
    <property type="entry name" value="zf-C2H2"/>
    <property type="match status" value="4"/>
</dbReference>
<keyword evidence="2 8" id="KW-0479">Metal-binding</keyword>